<feature type="region of interest" description="Disordered" evidence="8">
    <location>
        <begin position="318"/>
        <end position="341"/>
    </location>
</feature>
<evidence type="ECO:0000256" key="6">
    <source>
        <dbReference type="ARBA" id="ARBA00022840"/>
    </source>
</evidence>
<evidence type="ECO:0000256" key="5">
    <source>
        <dbReference type="ARBA" id="ARBA00022777"/>
    </source>
</evidence>
<keyword evidence="11" id="KW-1185">Reference proteome</keyword>
<keyword evidence="5 10" id="KW-0418">Kinase</keyword>
<evidence type="ECO:0000256" key="2">
    <source>
        <dbReference type="ARBA" id="ARBA00022527"/>
    </source>
</evidence>
<dbReference type="InterPro" id="IPR011009">
    <property type="entry name" value="Kinase-like_dom_sf"/>
</dbReference>
<dbReference type="SUPFAM" id="SSF56112">
    <property type="entry name" value="Protein kinase-like (PK-like)"/>
    <property type="match status" value="1"/>
</dbReference>
<dbReference type="Proteomes" id="UP001595847">
    <property type="component" value="Unassembled WGS sequence"/>
</dbReference>
<keyword evidence="4 7" id="KW-0547">Nucleotide-binding</keyword>
<dbReference type="InterPro" id="IPR017441">
    <property type="entry name" value="Protein_kinase_ATP_BS"/>
</dbReference>
<keyword evidence="3" id="KW-0808">Transferase</keyword>
<dbReference type="RefSeq" id="WP_378529254.1">
    <property type="nucleotide sequence ID" value="NZ_JBHSBH010000001.1"/>
</dbReference>
<dbReference type="InterPro" id="IPR011990">
    <property type="entry name" value="TPR-like_helical_dom_sf"/>
</dbReference>
<dbReference type="PANTHER" id="PTHR43289">
    <property type="entry name" value="MITOGEN-ACTIVATED PROTEIN KINASE KINASE KINASE 20-RELATED"/>
    <property type="match status" value="1"/>
</dbReference>
<reference evidence="11" key="1">
    <citation type="journal article" date="2019" name="Int. J. Syst. Evol. Microbiol.">
        <title>The Global Catalogue of Microorganisms (GCM) 10K type strain sequencing project: providing services to taxonomists for standard genome sequencing and annotation.</title>
        <authorList>
            <consortium name="The Broad Institute Genomics Platform"/>
            <consortium name="The Broad Institute Genome Sequencing Center for Infectious Disease"/>
            <person name="Wu L."/>
            <person name="Ma J."/>
        </authorList>
    </citation>
    <scope>NUCLEOTIDE SEQUENCE [LARGE SCALE GENOMIC DNA]</scope>
    <source>
        <strain evidence="11">TBRC 1826</strain>
    </source>
</reference>
<dbReference type="Pfam" id="PF00069">
    <property type="entry name" value="Pkinase"/>
    <property type="match status" value="1"/>
</dbReference>
<evidence type="ECO:0000256" key="3">
    <source>
        <dbReference type="ARBA" id="ARBA00022679"/>
    </source>
</evidence>
<dbReference type="PROSITE" id="PS00107">
    <property type="entry name" value="PROTEIN_KINASE_ATP"/>
    <property type="match status" value="1"/>
</dbReference>
<evidence type="ECO:0000256" key="1">
    <source>
        <dbReference type="ARBA" id="ARBA00012513"/>
    </source>
</evidence>
<dbReference type="PROSITE" id="PS50011">
    <property type="entry name" value="PROTEIN_KINASE_DOM"/>
    <property type="match status" value="1"/>
</dbReference>
<feature type="binding site" evidence="7">
    <location>
        <position position="48"/>
    </location>
    <ligand>
        <name>ATP</name>
        <dbReference type="ChEBI" id="CHEBI:30616"/>
    </ligand>
</feature>
<evidence type="ECO:0000313" key="10">
    <source>
        <dbReference type="EMBL" id="MFC3994381.1"/>
    </source>
</evidence>
<dbReference type="GO" id="GO:0016301">
    <property type="term" value="F:kinase activity"/>
    <property type="evidence" value="ECO:0007669"/>
    <property type="project" value="UniProtKB-KW"/>
</dbReference>
<keyword evidence="6 7" id="KW-0067">ATP-binding</keyword>
<feature type="domain" description="Protein kinase" evidence="9">
    <location>
        <begin position="19"/>
        <end position="280"/>
    </location>
</feature>
<dbReference type="PROSITE" id="PS00108">
    <property type="entry name" value="PROTEIN_KINASE_ST"/>
    <property type="match status" value="1"/>
</dbReference>
<evidence type="ECO:0000256" key="8">
    <source>
        <dbReference type="SAM" id="MobiDB-lite"/>
    </source>
</evidence>
<dbReference type="PANTHER" id="PTHR43289:SF6">
    <property type="entry name" value="SERINE_THREONINE-PROTEIN KINASE NEKL-3"/>
    <property type="match status" value="1"/>
</dbReference>
<dbReference type="SMART" id="SM00220">
    <property type="entry name" value="S_TKc"/>
    <property type="match status" value="1"/>
</dbReference>
<protein>
    <recommendedName>
        <fullName evidence="1">non-specific serine/threonine protein kinase</fullName>
        <ecNumber evidence="1">2.7.11.1</ecNumber>
    </recommendedName>
</protein>
<proteinExistence type="predicted"/>
<name>A0ABV8FI82_9ACTN</name>
<organism evidence="10 11">
    <name type="scientific">Nocardiopsis sediminis</name>
    <dbReference type="NCBI Taxonomy" id="1778267"/>
    <lineage>
        <taxon>Bacteria</taxon>
        <taxon>Bacillati</taxon>
        <taxon>Actinomycetota</taxon>
        <taxon>Actinomycetes</taxon>
        <taxon>Streptosporangiales</taxon>
        <taxon>Nocardiopsidaceae</taxon>
        <taxon>Nocardiopsis</taxon>
    </lineage>
</organism>
<dbReference type="EMBL" id="JBHSBH010000001">
    <property type="protein sequence ID" value="MFC3994381.1"/>
    <property type="molecule type" value="Genomic_DNA"/>
</dbReference>
<gene>
    <name evidence="10" type="ORF">ACFOVU_00520</name>
</gene>
<keyword evidence="2" id="KW-0723">Serine/threonine-protein kinase</keyword>
<accession>A0ABV8FI82</accession>
<dbReference type="Gene3D" id="1.25.40.10">
    <property type="entry name" value="Tetratricopeptide repeat domain"/>
    <property type="match status" value="1"/>
</dbReference>
<dbReference type="InterPro" id="IPR000719">
    <property type="entry name" value="Prot_kinase_dom"/>
</dbReference>
<dbReference type="CDD" id="cd14014">
    <property type="entry name" value="STKc_PknB_like"/>
    <property type="match status" value="1"/>
</dbReference>
<sequence length="533" mass="57168">MTTDRTPGSGAALLADRYDLKRAPLGHGGMGDVWEGHDTRLDREVAVKFVRFPGGRHDQELVRRFVRESRITARLQHPGVPAVFDAGTSDGRPYLVMQRIHGISVADLVAEQERLPVGWAAAIAAQVCSVLAAAHGASLVHRDLKPTNLMLEPDGTVKVLDFGLAVALEQSDTSRITRTGETPGTPAYMAPEQLTAGLSTPQSDLYALGCTLHEMLTGSRVFSGSTPFAVMTKQVGEEPLGVEMLRPDVPDGLCRIVSRLLAKRPEDRPADAQEAYDALLPFAIGLTPIPGVLHPPTLPSPTRMQAAVLHQVFQGTRSGRETTAPGFPAPGSRGYSAQGPGVADMGRPEIEKARSEAAALATSSRYRQAADVLQAAVHAARTAFGDTDTDVVRLRMDWANILFEGGDFLAAAPVYEALASDLAAQDASDISLVFRSRLQHATCHALTGDTSRALDILARLLADEELAYGRDDPRPLELRRQIGLLELGAGDREQAEHTLRALADDVRRVHGPGHPTLARIRELLSGPAGSVRT</sequence>
<dbReference type="EC" id="2.7.11.1" evidence="1"/>
<evidence type="ECO:0000259" key="9">
    <source>
        <dbReference type="PROSITE" id="PS50011"/>
    </source>
</evidence>
<dbReference type="Gene3D" id="1.10.510.10">
    <property type="entry name" value="Transferase(Phosphotransferase) domain 1"/>
    <property type="match status" value="1"/>
</dbReference>
<dbReference type="InterPro" id="IPR008271">
    <property type="entry name" value="Ser/Thr_kinase_AS"/>
</dbReference>
<evidence type="ECO:0000256" key="4">
    <source>
        <dbReference type="ARBA" id="ARBA00022741"/>
    </source>
</evidence>
<dbReference type="Gene3D" id="3.30.200.20">
    <property type="entry name" value="Phosphorylase Kinase, domain 1"/>
    <property type="match status" value="1"/>
</dbReference>
<comment type="caution">
    <text evidence="10">The sequence shown here is derived from an EMBL/GenBank/DDBJ whole genome shotgun (WGS) entry which is preliminary data.</text>
</comment>
<evidence type="ECO:0000256" key="7">
    <source>
        <dbReference type="PROSITE-ProRule" id="PRU10141"/>
    </source>
</evidence>
<evidence type="ECO:0000313" key="11">
    <source>
        <dbReference type="Proteomes" id="UP001595847"/>
    </source>
</evidence>